<organism evidence="6 7">
    <name type="scientific">Diversispora eburnea</name>
    <dbReference type="NCBI Taxonomy" id="1213867"/>
    <lineage>
        <taxon>Eukaryota</taxon>
        <taxon>Fungi</taxon>
        <taxon>Fungi incertae sedis</taxon>
        <taxon>Mucoromycota</taxon>
        <taxon>Glomeromycotina</taxon>
        <taxon>Glomeromycetes</taxon>
        <taxon>Diversisporales</taxon>
        <taxon>Diversisporaceae</taxon>
        <taxon>Diversispora</taxon>
    </lineage>
</organism>
<evidence type="ECO:0000256" key="3">
    <source>
        <dbReference type="ARBA" id="ARBA00023315"/>
    </source>
</evidence>
<keyword evidence="3" id="KW-0012">Acyltransferase</keyword>
<dbReference type="PANTHER" id="PTHR10983:SF16">
    <property type="entry name" value="LYSOCARDIOLIPIN ACYLTRANSFERASE 1"/>
    <property type="match status" value="1"/>
</dbReference>
<evidence type="ECO:0000256" key="1">
    <source>
        <dbReference type="ARBA" id="ARBA00008655"/>
    </source>
</evidence>
<dbReference type="Pfam" id="PF16076">
    <property type="entry name" value="Acyltransf_C"/>
    <property type="match status" value="1"/>
</dbReference>
<evidence type="ECO:0000259" key="5">
    <source>
        <dbReference type="Pfam" id="PF16076"/>
    </source>
</evidence>
<keyword evidence="2" id="KW-0808">Transferase</keyword>
<dbReference type="CDD" id="cd07990">
    <property type="entry name" value="LPLAT_LCLAT1-like"/>
    <property type="match status" value="1"/>
</dbReference>
<evidence type="ECO:0000256" key="4">
    <source>
        <dbReference type="SAM" id="Phobius"/>
    </source>
</evidence>
<gene>
    <name evidence="6" type="ORF">DEBURN_LOCUS7035</name>
</gene>
<dbReference type="GO" id="GO:0016746">
    <property type="term" value="F:acyltransferase activity"/>
    <property type="evidence" value="ECO:0007669"/>
    <property type="project" value="UniProtKB-KW"/>
</dbReference>
<dbReference type="GO" id="GO:0036149">
    <property type="term" value="P:phosphatidylinositol acyl-chain remodeling"/>
    <property type="evidence" value="ECO:0007669"/>
    <property type="project" value="TreeGrafter"/>
</dbReference>
<dbReference type="AlphaFoldDB" id="A0A9N9B205"/>
<dbReference type="OrthoDB" id="189226at2759"/>
<name>A0A9N9B205_9GLOM</name>
<sequence length="276" mass="32600">MNQFFAPSKFIITLDKSAKNIVSPTWNDGNNSKFELDMPERLILMANHQGMQFFKFIFLKRNWDADRNVLTKTMDRLADSKEPLWLLIFPEGTVVSKSARNKSKSYSEKNGLRDLEHLLLPRSTGLHFCTKALRKSVDYIYDLTIGFEGISVGQFPEDIYTLRGMYILGKYPRSVHIHIRKFLISEIPEEEEKFTEWLRQRWVEKDALMSEFYAKGKFPSFESSSPPKVVPLKLNSIFELANMWYFMIMFVWMFYNVPYFSNILFDKFSKFSLNMM</sequence>
<dbReference type="Proteomes" id="UP000789706">
    <property type="component" value="Unassembled WGS sequence"/>
</dbReference>
<comment type="caution">
    <text evidence="6">The sequence shown here is derived from an EMBL/GenBank/DDBJ whole genome shotgun (WGS) entry which is preliminary data.</text>
</comment>
<reference evidence="6" key="1">
    <citation type="submission" date="2021-06" db="EMBL/GenBank/DDBJ databases">
        <authorList>
            <person name="Kallberg Y."/>
            <person name="Tangrot J."/>
            <person name="Rosling A."/>
        </authorList>
    </citation>
    <scope>NUCLEOTIDE SEQUENCE</scope>
    <source>
        <strain evidence="6">AZ414A</strain>
    </source>
</reference>
<dbReference type="GO" id="GO:0005783">
    <property type="term" value="C:endoplasmic reticulum"/>
    <property type="evidence" value="ECO:0007669"/>
    <property type="project" value="TreeGrafter"/>
</dbReference>
<evidence type="ECO:0000256" key="2">
    <source>
        <dbReference type="ARBA" id="ARBA00022679"/>
    </source>
</evidence>
<dbReference type="EMBL" id="CAJVPK010000793">
    <property type="protein sequence ID" value="CAG8549673.1"/>
    <property type="molecule type" value="Genomic_DNA"/>
</dbReference>
<keyword evidence="4" id="KW-1133">Transmembrane helix</keyword>
<protein>
    <submittedName>
        <fullName evidence="6">1089_t:CDS:1</fullName>
    </submittedName>
</protein>
<dbReference type="InterPro" id="IPR032098">
    <property type="entry name" value="Acyltransf_C"/>
</dbReference>
<keyword evidence="4" id="KW-0472">Membrane</keyword>
<feature type="transmembrane region" description="Helical" evidence="4">
    <location>
        <begin position="243"/>
        <end position="265"/>
    </location>
</feature>
<keyword evidence="4" id="KW-0812">Transmembrane</keyword>
<accession>A0A9N9B205</accession>
<keyword evidence="7" id="KW-1185">Reference proteome</keyword>
<evidence type="ECO:0000313" key="7">
    <source>
        <dbReference type="Proteomes" id="UP000789706"/>
    </source>
</evidence>
<comment type="similarity">
    <text evidence="1">Belongs to the 1-acyl-sn-glycerol-3-phosphate acyltransferase family.</text>
</comment>
<proteinExistence type="inferred from homology"/>
<evidence type="ECO:0000313" key="6">
    <source>
        <dbReference type="EMBL" id="CAG8549673.1"/>
    </source>
</evidence>
<dbReference type="PANTHER" id="PTHR10983">
    <property type="entry name" value="1-ACYLGLYCEROL-3-PHOSPHATE ACYLTRANSFERASE-RELATED"/>
    <property type="match status" value="1"/>
</dbReference>
<feature type="domain" description="Acyltransferase C-terminal" evidence="5">
    <location>
        <begin position="168"/>
        <end position="233"/>
    </location>
</feature>